<keyword evidence="3" id="KW-1185">Reference proteome</keyword>
<evidence type="ECO:0000313" key="3">
    <source>
        <dbReference type="Proteomes" id="UP000620104"/>
    </source>
</evidence>
<feature type="region of interest" description="Disordered" evidence="1">
    <location>
        <begin position="1"/>
        <end position="24"/>
    </location>
</feature>
<reference evidence="2" key="1">
    <citation type="submission" date="2020-07" db="EMBL/GenBank/DDBJ databases">
        <title>Draft Genome Sequence of a Deep-Sea Yeast, Naganishia (Cryptococcus) liquefaciens strain N6.</title>
        <authorList>
            <person name="Han Y.W."/>
            <person name="Kajitani R."/>
            <person name="Morimoto H."/>
            <person name="Parhat M."/>
            <person name="Tsubouchi H."/>
            <person name="Bakenova O."/>
            <person name="Ogata M."/>
            <person name="Argunhan B."/>
            <person name="Aoki R."/>
            <person name="Kajiwara S."/>
            <person name="Itoh T."/>
            <person name="Iwasaki H."/>
        </authorList>
    </citation>
    <scope>NUCLEOTIDE SEQUENCE</scope>
    <source>
        <strain evidence="2">N6</strain>
    </source>
</reference>
<accession>A0A8H3YFY9</accession>
<protein>
    <submittedName>
        <fullName evidence="2">Uncharacterized protein</fullName>
    </submittedName>
</protein>
<feature type="compositionally biased region" description="Polar residues" evidence="1">
    <location>
        <begin position="1"/>
        <end position="12"/>
    </location>
</feature>
<sequence length="100" mass="10844">MCTITASSQWQTMADRGETPAPSPNCCHYGDGKLAQVPVALGKTINQKNVSSDSGNGYVIDDYMRHHETRGSDHEPAMATDMLTKADEVKIQLLPPPPAF</sequence>
<gene>
    <name evidence="2" type="ORF">NliqN6_3099</name>
</gene>
<name>A0A8H3YFY9_9TREE</name>
<evidence type="ECO:0000256" key="1">
    <source>
        <dbReference type="SAM" id="MobiDB-lite"/>
    </source>
</evidence>
<dbReference type="Proteomes" id="UP000620104">
    <property type="component" value="Unassembled WGS sequence"/>
</dbReference>
<evidence type="ECO:0000313" key="2">
    <source>
        <dbReference type="EMBL" id="GHJ86697.1"/>
    </source>
</evidence>
<dbReference type="AlphaFoldDB" id="A0A8H3YFY9"/>
<comment type="caution">
    <text evidence="2">The sequence shown here is derived from an EMBL/GenBank/DDBJ whole genome shotgun (WGS) entry which is preliminary data.</text>
</comment>
<organism evidence="2 3">
    <name type="scientific">Naganishia liquefaciens</name>
    <dbReference type="NCBI Taxonomy" id="104408"/>
    <lineage>
        <taxon>Eukaryota</taxon>
        <taxon>Fungi</taxon>
        <taxon>Dikarya</taxon>
        <taxon>Basidiomycota</taxon>
        <taxon>Agaricomycotina</taxon>
        <taxon>Tremellomycetes</taxon>
        <taxon>Filobasidiales</taxon>
        <taxon>Filobasidiaceae</taxon>
        <taxon>Naganishia</taxon>
    </lineage>
</organism>
<proteinExistence type="predicted"/>
<dbReference type="EMBL" id="BLZA01000019">
    <property type="protein sequence ID" value="GHJ86697.1"/>
    <property type="molecule type" value="Genomic_DNA"/>
</dbReference>